<accession>A0A5N6J5I8</accession>
<dbReference type="Proteomes" id="UP000326289">
    <property type="component" value="Unassembled WGS sequence"/>
</dbReference>
<proteinExistence type="predicted"/>
<dbReference type="EMBL" id="ML732792">
    <property type="protein sequence ID" value="KAB8273945.1"/>
    <property type="molecule type" value="Genomic_DNA"/>
</dbReference>
<dbReference type="AlphaFoldDB" id="A0A5N6J5I8"/>
<name>A0A5N6J5I8_9EURO</name>
<gene>
    <name evidence="1" type="ORF">BDV30DRAFT_99833</name>
</gene>
<sequence length="294" mass="32866">MGLPSGPLNFDDSKVGMIKVPMLESSGYHLNPDELQAIFGIDGSRFGALPKRIAVPVLDGRWYKENWYSVTGWIYVLEPVAWIPQVSHGRTVAASKFKKEYTKEVTTLSEMKFNASASASLEIAAGGSYMGMTASVKSSNEIKFEVSKSTTVDEKVKESGEVGDVPVLELFVYPTLKCKVIKKQRIDYTINNSSQELKWTSDSYRPGYWDERWIGDSNLGPLKKLAWHPVPMSGDGLADKAYIIAVPQNAAHGDVDFTTIMTREGWKDWYHYDIPWEAGEDQTITLAVPPERTK</sequence>
<organism evidence="1 2">
    <name type="scientific">Aspergillus minisclerotigenes</name>
    <dbReference type="NCBI Taxonomy" id="656917"/>
    <lineage>
        <taxon>Eukaryota</taxon>
        <taxon>Fungi</taxon>
        <taxon>Dikarya</taxon>
        <taxon>Ascomycota</taxon>
        <taxon>Pezizomycotina</taxon>
        <taxon>Eurotiomycetes</taxon>
        <taxon>Eurotiomycetidae</taxon>
        <taxon>Eurotiales</taxon>
        <taxon>Aspergillaceae</taxon>
        <taxon>Aspergillus</taxon>
        <taxon>Aspergillus subgen. Circumdati</taxon>
    </lineage>
</organism>
<protein>
    <submittedName>
        <fullName evidence="1">Uncharacterized protein</fullName>
    </submittedName>
</protein>
<evidence type="ECO:0000313" key="2">
    <source>
        <dbReference type="Proteomes" id="UP000326289"/>
    </source>
</evidence>
<keyword evidence="2" id="KW-1185">Reference proteome</keyword>
<evidence type="ECO:0000313" key="1">
    <source>
        <dbReference type="EMBL" id="KAB8273945.1"/>
    </source>
</evidence>
<reference evidence="1 2" key="1">
    <citation type="submission" date="2019-04" db="EMBL/GenBank/DDBJ databases">
        <title>Fungal friends and foes A comparative genomics study of 23 Aspergillus species from section Flavi.</title>
        <authorList>
            <consortium name="DOE Joint Genome Institute"/>
            <person name="Kjaerbolling I."/>
            <person name="Vesth T.C."/>
            <person name="Frisvad J.C."/>
            <person name="Nybo J.L."/>
            <person name="Theobald S."/>
            <person name="Kildgaard S."/>
            <person name="Petersen T.I."/>
            <person name="Kuo A."/>
            <person name="Sato A."/>
            <person name="Lyhne E.K."/>
            <person name="Kogle M.E."/>
            <person name="Wiebenga A."/>
            <person name="Kun R.S."/>
            <person name="Lubbers R.J."/>
            <person name="Makela M.R."/>
            <person name="Barry K."/>
            <person name="Chovatia M."/>
            <person name="Clum A."/>
            <person name="Daum C."/>
            <person name="Haridas S."/>
            <person name="He G."/>
            <person name="LaButti K."/>
            <person name="Lipzen A."/>
            <person name="Mondo S."/>
            <person name="Pangilinan J."/>
            <person name="Riley R."/>
            <person name="Salamov A."/>
            <person name="Simmons B.A."/>
            <person name="Magnuson J.K."/>
            <person name="Henrissat B."/>
            <person name="Mortensen U.H."/>
            <person name="Larsen T.O."/>
            <person name="De vries R.P."/>
            <person name="Grigoriev I.V."/>
            <person name="Machida M."/>
            <person name="Baker S.E."/>
            <person name="Andersen M.R."/>
        </authorList>
    </citation>
    <scope>NUCLEOTIDE SEQUENCE [LARGE SCALE GENOMIC DNA]</scope>
    <source>
        <strain evidence="1 2">CBS 117635</strain>
    </source>
</reference>